<feature type="domain" description="HTH tetR-type" evidence="4">
    <location>
        <begin position="24"/>
        <end position="83"/>
    </location>
</feature>
<dbReference type="SUPFAM" id="SSF46689">
    <property type="entry name" value="Homeodomain-like"/>
    <property type="match status" value="1"/>
</dbReference>
<accession>A0A1I7MXF5</accession>
<keyword evidence="1 2" id="KW-0238">DNA-binding</keyword>
<evidence type="ECO:0000256" key="1">
    <source>
        <dbReference type="ARBA" id="ARBA00023125"/>
    </source>
</evidence>
<feature type="region of interest" description="Disordered" evidence="3">
    <location>
        <begin position="1"/>
        <end position="21"/>
    </location>
</feature>
<gene>
    <name evidence="5" type="ORF">SAMN04488557_0668</name>
</gene>
<dbReference type="AlphaFoldDB" id="A0A1I7MXF5"/>
<dbReference type="InterPro" id="IPR001647">
    <property type="entry name" value="HTH_TetR"/>
</dbReference>
<feature type="compositionally biased region" description="Polar residues" evidence="3">
    <location>
        <begin position="223"/>
        <end position="236"/>
    </location>
</feature>
<dbReference type="PROSITE" id="PS50977">
    <property type="entry name" value="HTH_TETR_2"/>
    <property type="match status" value="1"/>
</dbReference>
<name>A0A1I7MXF5_9HYPH</name>
<dbReference type="EMBL" id="FPCH01000001">
    <property type="protein sequence ID" value="SFV27058.1"/>
    <property type="molecule type" value="Genomic_DNA"/>
</dbReference>
<sequence length="254" mass="29605">MTKQRSKTGRTRGSNRPKSYMRASEREQFILDEAVRFFAEHGFEGQTRELAKRMGITHSAIYRHFPSKEALIERVYEHIFLSRWNSDWGQLIRDRERPLEARLTDFYLQYADRVFHYDWVRIFVFSGLKGFGLTQRYLELVRSQIIDPACLELRHELGLPGTDQYPLSERETELLWGLHGRIFYLAIRRFVYVTPTPECLETTVRDGVKTFMSGGPEVVRSMMSESSIDRSGSARSRATGKRPKSAAARGRARE</sequence>
<feature type="compositionally biased region" description="Basic residues" evidence="3">
    <location>
        <begin position="238"/>
        <end position="254"/>
    </location>
</feature>
<protein>
    <submittedName>
        <fullName evidence="5">DNA-binding transcriptional regulator, AcrR family</fullName>
    </submittedName>
</protein>
<dbReference type="Pfam" id="PF00440">
    <property type="entry name" value="TetR_N"/>
    <property type="match status" value="1"/>
</dbReference>
<organism evidence="5 6">
    <name type="scientific">Hyphomicrobium facile</name>
    <dbReference type="NCBI Taxonomy" id="51670"/>
    <lineage>
        <taxon>Bacteria</taxon>
        <taxon>Pseudomonadati</taxon>
        <taxon>Pseudomonadota</taxon>
        <taxon>Alphaproteobacteria</taxon>
        <taxon>Hyphomicrobiales</taxon>
        <taxon>Hyphomicrobiaceae</taxon>
        <taxon>Hyphomicrobium</taxon>
    </lineage>
</organism>
<proteinExistence type="predicted"/>
<dbReference type="Proteomes" id="UP000199423">
    <property type="component" value="Unassembled WGS sequence"/>
</dbReference>
<evidence type="ECO:0000259" key="4">
    <source>
        <dbReference type="PROSITE" id="PS50977"/>
    </source>
</evidence>
<dbReference type="InterPro" id="IPR009057">
    <property type="entry name" value="Homeodomain-like_sf"/>
</dbReference>
<dbReference type="PANTHER" id="PTHR30055">
    <property type="entry name" value="HTH-TYPE TRANSCRIPTIONAL REGULATOR RUTR"/>
    <property type="match status" value="1"/>
</dbReference>
<dbReference type="STRING" id="51670.SAMN04488557_0668"/>
<evidence type="ECO:0000256" key="3">
    <source>
        <dbReference type="SAM" id="MobiDB-lite"/>
    </source>
</evidence>
<evidence type="ECO:0000313" key="5">
    <source>
        <dbReference type="EMBL" id="SFV27058.1"/>
    </source>
</evidence>
<dbReference type="Gene3D" id="1.10.357.10">
    <property type="entry name" value="Tetracycline Repressor, domain 2"/>
    <property type="match status" value="1"/>
</dbReference>
<evidence type="ECO:0000256" key="2">
    <source>
        <dbReference type="PROSITE-ProRule" id="PRU00335"/>
    </source>
</evidence>
<evidence type="ECO:0000313" key="6">
    <source>
        <dbReference type="Proteomes" id="UP000199423"/>
    </source>
</evidence>
<reference evidence="6" key="1">
    <citation type="submission" date="2016-10" db="EMBL/GenBank/DDBJ databases">
        <authorList>
            <person name="Varghese N."/>
            <person name="Submissions S."/>
        </authorList>
    </citation>
    <scope>NUCLEOTIDE SEQUENCE [LARGE SCALE GENOMIC DNA]</scope>
    <source>
        <strain evidence="6">DSM 1565</strain>
    </source>
</reference>
<dbReference type="GO" id="GO:0003700">
    <property type="term" value="F:DNA-binding transcription factor activity"/>
    <property type="evidence" value="ECO:0007669"/>
    <property type="project" value="TreeGrafter"/>
</dbReference>
<keyword evidence="6" id="KW-1185">Reference proteome</keyword>
<feature type="compositionally biased region" description="Basic residues" evidence="3">
    <location>
        <begin position="1"/>
        <end position="15"/>
    </location>
</feature>
<feature type="region of interest" description="Disordered" evidence="3">
    <location>
        <begin position="222"/>
        <end position="254"/>
    </location>
</feature>
<dbReference type="RefSeq" id="WP_425284050.1">
    <property type="nucleotide sequence ID" value="NZ_FPCH01000001.1"/>
</dbReference>
<dbReference type="PRINTS" id="PR00455">
    <property type="entry name" value="HTHTETR"/>
</dbReference>
<dbReference type="GO" id="GO:0000976">
    <property type="term" value="F:transcription cis-regulatory region binding"/>
    <property type="evidence" value="ECO:0007669"/>
    <property type="project" value="TreeGrafter"/>
</dbReference>
<feature type="DNA-binding region" description="H-T-H motif" evidence="2">
    <location>
        <begin position="46"/>
        <end position="65"/>
    </location>
</feature>
<dbReference type="PANTHER" id="PTHR30055:SF181">
    <property type="entry name" value="BLR6905 PROTEIN"/>
    <property type="match status" value="1"/>
</dbReference>
<dbReference type="InterPro" id="IPR050109">
    <property type="entry name" value="HTH-type_TetR-like_transc_reg"/>
</dbReference>